<dbReference type="Proteomes" id="UP000235916">
    <property type="component" value="Unassembled WGS sequence"/>
</dbReference>
<feature type="transmembrane region" description="Helical" evidence="1">
    <location>
        <begin position="68"/>
        <end position="91"/>
    </location>
</feature>
<proteinExistence type="predicted"/>
<accession>A0A2N8KU08</accession>
<keyword evidence="1" id="KW-0472">Membrane</keyword>
<sequence>MASAAKTMLKMAKASRLWLLPCHQMQVHSAFEFMKFQYLYWLLLASLVASIAVKFLTDRSANARLGWIGKGLQFLIACLLLLIVILSQFLILI</sequence>
<dbReference type="AlphaFoldDB" id="A0A2N8KU08"/>
<feature type="transmembrane region" description="Helical" evidence="1">
    <location>
        <begin position="39"/>
        <end position="56"/>
    </location>
</feature>
<comment type="caution">
    <text evidence="2">The sequence shown here is derived from an EMBL/GenBank/DDBJ whole genome shotgun (WGS) entry which is preliminary data.</text>
</comment>
<evidence type="ECO:0000313" key="2">
    <source>
        <dbReference type="EMBL" id="PND36945.1"/>
    </source>
</evidence>
<evidence type="ECO:0000313" key="3">
    <source>
        <dbReference type="Proteomes" id="UP000235916"/>
    </source>
</evidence>
<organism evidence="2 3">
    <name type="scientific">Kinneretia aquatilis</name>
    <dbReference type="NCBI Taxonomy" id="2070761"/>
    <lineage>
        <taxon>Bacteria</taxon>
        <taxon>Pseudomonadati</taxon>
        <taxon>Pseudomonadota</taxon>
        <taxon>Betaproteobacteria</taxon>
        <taxon>Burkholderiales</taxon>
        <taxon>Sphaerotilaceae</taxon>
        <taxon>Roseateles</taxon>
    </lineage>
</organism>
<name>A0A2N8KU08_9BURK</name>
<protein>
    <submittedName>
        <fullName evidence="2">Uncharacterized protein</fullName>
    </submittedName>
</protein>
<keyword evidence="3" id="KW-1185">Reference proteome</keyword>
<dbReference type="EMBL" id="POSP01000003">
    <property type="protein sequence ID" value="PND36945.1"/>
    <property type="molecule type" value="Genomic_DNA"/>
</dbReference>
<keyword evidence="1" id="KW-0812">Transmembrane</keyword>
<gene>
    <name evidence="2" type="ORF">C1O66_04930</name>
</gene>
<evidence type="ECO:0000256" key="1">
    <source>
        <dbReference type="SAM" id="Phobius"/>
    </source>
</evidence>
<reference evidence="2 3" key="1">
    <citation type="submission" date="2018-01" db="EMBL/GenBank/DDBJ databases">
        <title>Draft genome sequence of Paucibacter aquatile CR182 isolated from freshwater of the Nakdong River.</title>
        <authorList>
            <person name="Choi A."/>
            <person name="Chung E.J."/>
        </authorList>
    </citation>
    <scope>NUCLEOTIDE SEQUENCE [LARGE SCALE GENOMIC DNA]</scope>
    <source>
        <strain evidence="2 3">CR182</strain>
    </source>
</reference>
<keyword evidence="1" id="KW-1133">Transmembrane helix</keyword>